<organism evidence="2 3">
    <name type="scientific">Eumeta variegata</name>
    <name type="common">Bagworm moth</name>
    <name type="synonym">Eumeta japonica</name>
    <dbReference type="NCBI Taxonomy" id="151549"/>
    <lineage>
        <taxon>Eukaryota</taxon>
        <taxon>Metazoa</taxon>
        <taxon>Ecdysozoa</taxon>
        <taxon>Arthropoda</taxon>
        <taxon>Hexapoda</taxon>
        <taxon>Insecta</taxon>
        <taxon>Pterygota</taxon>
        <taxon>Neoptera</taxon>
        <taxon>Endopterygota</taxon>
        <taxon>Lepidoptera</taxon>
        <taxon>Glossata</taxon>
        <taxon>Ditrysia</taxon>
        <taxon>Tineoidea</taxon>
        <taxon>Psychidae</taxon>
        <taxon>Oiketicinae</taxon>
        <taxon>Eumeta</taxon>
    </lineage>
</organism>
<dbReference type="AlphaFoldDB" id="A0A4C1UDR6"/>
<gene>
    <name evidence="2" type="ORF">EVAR_80123_1</name>
</gene>
<sequence>MAPRGATRDEIDTVRKQISLSYSLLGVFRCNRVVKYYGARRGVAQQTRSNDQRTRCPIGDRIRSEASASPVGRRGRRIFALNKLVSINKSKFTPRPPSTSATHRLPPMVSSRSAILEASERDRSTGRWAAEARRDAPKFARRIARQR</sequence>
<proteinExistence type="predicted"/>
<feature type="region of interest" description="Disordered" evidence="1">
    <location>
        <begin position="90"/>
        <end position="147"/>
    </location>
</feature>
<dbReference type="Proteomes" id="UP000299102">
    <property type="component" value="Unassembled WGS sequence"/>
</dbReference>
<feature type="compositionally biased region" description="Basic and acidic residues" evidence="1">
    <location>
        <begin position="118"/>
        <end position="138"/>
    </location>
</feature>
<reference evidence="2 3" key="1">
    <citation type="journal article" date="2019" name="Commun. Biol.">
        <title>The bagworm genome reveals a unique fibroin gene that provides high tensile strength.</title>
        <authorList>
            <person name="Kono N."/>
            <person name="Nakamura H."/>
            <person name="Ohtoshi R."/>
            <person name="Tomita M."/>
            <person name="Numata K."/>
            <person name="Arakawa K."/>
        </authorList>
    </citation>
    <scope>NUCLEOTIDE SEQUENCE [LARGE SCALE GENOMIC DNA]</scope>
</reference>
<accession>A0A4C1UDR6</accession>
<evidence type="ECO:0000313" key="3">
    <source>
        <dbReference type="Proteomes" id="UP000299102"/>
    </source>
</evidence>
<comment type="caution">
    <text evidence="2">The sequence shown here is derived from an EMBL/GenBank/DDBJ whole genome shotgun (WGS) entry which is preliminary data.</text>
</comment>
<name>A0A4C1UDR6_EUMVA</name>
<evidence type="ECO:0000313" key="2">
    <source>
        <dbReference type="EMBL" id="GBP24270.1"/>
    </source>
</evidence>
<dbReference type="EMBL" id="BGZK01000159">
    <property type="protein sequence ID" value="GBP24270.1"/>
    <property type="molecule type" value="Genomic_DNA"/>
</dbReference>
<evidence type="ECO:0000256" key="1">
    <source>
        <dbReference type="SAM" id="MobiDB-lite"/>
    </source>
</evidence>
<protein>
    <submittedName>
        <fullName evidence="2">Uncharacterized protein</fullName>
    </submittedName>
</protein>
<keyword evidence="3" id="KW-1185">Reference proteome</keyword>